<evidence type="ECO:0000256" key="7">
    <source>
        <dbReference type="PROSITE-ProRule" id="PRU00423"/>
    </source>
</evidence>
<dbReference type="Pfam" id="PF02302">
    <property type="entry name" value="PTS_IIB"/>
    <property type="match status" value="1"/>
</dbReference>
<reference evidence="9" key="2">
    <citation type="submission" date="2020-09" db="EMBL/GenBank/DDBJ databases">
        <authorList>
            <person name="Sun Q."/>
            <person name="Zhou Y."/>
        </authorList>
    </citation>
    <scope>NUCLEOTIDE SEQUENCE</scope>
    <source>
        <strain evidence="9">CGMCC 1.15371</strain>
    </source>
</reference>
<evidence type="ECO:0000256" key="4">
    <source>
        <dbReference type="ARBA" id="ARBA00022679"/>
    </source>
</evidence>
<evidence type="ECO:0000259" key="8">
    <source>
        <dbReference type="PROSITE" id="PS51100"/>
    </source>
</evidence>
<evidence type="ECO:0000313" key="9">
    <source>
        <dbReference type="EMBL" id="GGE27653.1"/>
    </source>
</evidence>
<dbReference type="PANTHER" id="PTHR34581">
    <property type="entry name" value="PTS SYSTEM N,N'-DIACETYLCHITOBIOSE-SPECIFIC EIIB COMPONENT"/>
    <property type="match status" value="1"/>
</dbReference>
<dbReference type="GO" id="GO:0009401">
    <property type="term" value="P:phosphoenolpyruvate-dependent sugar phosphotransferase system"/>
    <property type="evidence" value="ECO:0007669"/>
    <property type="project" value="UniProtKB-KW"/>
</dbReference>
<keyword evidence="6" id="KW-0418">Kinase</keyword>
<dbReference type="InterPro" id="IPR051819">
    <property type="entry name" value="PTS_sugar-specific_EIIB"/>
</dbReference>
<dbReference type="GO" id="GO:0016301">
    <property type="term" value="F:kinase activity"/>
    <property type="evidence" value="ECO:0007669"/>
    <property type="project" value="UniProtKB-KW"/>
</dbReference>
<evidence type="ECO:0000256" key="3">
    <source>
        <dbReference type="ARBA" id="ARBA00022597"/>
    </source>
</evidence>
<keyword evidence="3" id="KW-0762">Sugar transport</keyword>
<keyword evidence="4" id="KW-0808">Transferase</keyword>
<evidence type="ECO:0000256" key="1">
    <source>
        <dbReference type="ARBA" id="ARBA00022448"/>
    </source>
</evidence>
<accession>A0A8J2YE60</accession>
<dbReference type="AlphaFoldDB" id="A0A8J2YE60"/>
<comment type="caution">
    <text evidence="9">The sequence shown here is derived from an EMBL/GenBank/DDBJ whole genome shotgun (WGS) entry which is preliminary data.</text>
</comment>
<dbReference type="InterPro" id="IPR003501">
    <property type="entry name" value="PTS_EIIB_2/3"/>
</dbReference>
<dbReference type="SUPFAM" id="SSF52794">
    <property type="entry name" value="PTS system IIB component-like"/>
    <property type="match status" value="1"/>
</dbReference>
<evidence type="ECO:0000256" key="6">
    <source>
        <dbReference type="ARBA" id="ARBA00022777"/>
    </source>
</evidence>
<dbReference type="Gene3D" id="3.40.50.2300">
    <property type="match status" value="1"/>
</dbReference>
<keyword evidence="2" id="KW-0597">Phosphoprotein</keyword>
<keyword evidence="5" id="KW-0598">Phosphotransferase system</keyword>
<keyword evidence="10" id="KW-1185">Reference proteome</keyword>
<name>A0A8J2YE60_9BACL</name>
<proteinExistence type="predicted"/>
<protein>
    <submittedName>
        <fullName evidence="9">PTS lactose transporter subunit IIB</fullName>
    </submittedName>
</protein>
<feature type="modified residue" description="Phosphocysteine; by EIIA" evidence="7">
    <location>
        <position position="9"/>
    </location>
</feature>
<evidence type="ECO:0000256" key="5">
    <source>
        <dbReference type="ARBA" id="ARBA00022683"/>
    </source>
</evidence>
<dbReference type="PROSITE" id="PS51100">
    <property type="entry name" value="PTS_EIIB_TYPE_3"/>
    <property type="match status" value="1"/>
</dbReference>
<dbReference type="EMBL" id="BMIR01000001">
    <property type="protein sequence ID" value="GGE27653.1"/>
    <property type="molecule type" value="Genomic_DNA"/>
</dbReference>
<dbReference type="RefSeq" id="WP_188688890.1">
    <property type="nucleotide sequence ID" value="NZ_BMIR01000001.1"/>
</dbReference>
<organism evidence="9 10">
    <name type="scientific">Pullulanibacillus camelliae</name>
    <dbReference type="NCBI Taxonomy" id="1707096"/>
    <lineage>
        <taxon>Bacteria</taxon>
        <taxon>Bacillati</taxon>
        <taxon>Bacillota</taxon>
        <taxon>Bacilli</taxon>
        <taxon>Bacillales</taxon>
        <taxon>Sporolactobacillaceae</taxon>
        <taxon>Pullulanibacillus</taxon>
    </lineage>
</organism>
<dbReference type="PANTHER" id="PTHR34581:SF2">
    <property type="entry name" value="PTS SYSTEM N,N'-DIACETYLCHITOBIOSE-SPECIFIC EIIB COMPONENT"/>
    <property type="match status" value="1"/>
</dbReference>
<dbReference type="Proteomes" id="UP000628775">
    <property type="component" value="Unassembled WGS sequence"/>
</dbReference>
<reference evidence="9" key="1">
    <citation type="journal article" date="2014" name="Int. J. Syst. Evol. Microbiol.">
        <title>Complete genome sequence of Corynebacterium casei LMG S-19264T (=DSM 44701T), isolated from a smear-ripened cheese.</title>
        <authorList>
            <consortium name="US DOE Joint Genome Institute (JGI-PGF)"/>
            <person name="Walter F."/>
            <person name="Albersmeier A."/>
            <person name="Kalinowski J."/>
            <person name="Ruckert C."/>
        </authorList>
    </citation>
    <scope>NUCLEOTIDE SEQUENCE</scope>
    <source>
        <strain evidence="9">CGMCC 1.15371</strain>
    </source>
</reference>
<keyword evidence="1" id="KW-0813">Transport</keyword>
<dbReference type="InterPro" id="IPR036095">
    <property type="entry name" value="PTS_EIIB-like_sf"/>
</dbReference>
<dbReference type="GO" id="GO:0008982">
    <property type="term" value="F:protein-N(PI)-phosphohistidine-sugar phosphotransferase activity"/>
    <property type="evidence" value="ECO:0007669"/>
    <property type="project" value="InterPro"/>
</dbReference>
<sequence length="106" mass="11382">MTKTVLLVCGAGASSGFMAGAARKAAKKLDVDIQFKAKSESEISENLNDIDLLLVAPHLKYMIDDVKEECDKAGVKYAIIPQKIYGVLDGKGLVKIAEEQLQGGEQ</sequence>
<evidence type="ECO:0000313" key="10">
    <source>
        <dbReference type="Proteomes" id="UP000628775"/>
    </source>
</evidence>
<evidence type="ECO:0000256" key="2">
    <source>
        <dbReference type="ARBA" id="ARBA00022553"/>
    </source>
</evidence>
<feature type="domain" description="PTS EIIB type-3" evidence="8">
    <location>
        <begin position="2"/>
        <end position="106"/>
    </location>
</feature>
<dbReference type="InterPro" id="IPR013012">
    <property type="entry name" value="PTS_EIIB_3"/>
</dbReference>
<gene>
    <name evidence="9" type="ORF">GCM10011391_02630</name>
</gene>